<dbReference type="PANTHER" id="PTHR23508:SF3">
    <property type="entry name" value="SIALIC ACID TRANSPORTER NANT"/>
    <property type="match status" value="1"/>
</dbReference>
<dbReference type="Gene3D" id="1.20.1250.20">
    <property type="entry name" value="MFS general substrate transporter like domains"/>
    <property type="match status" value="2"/>
</dbReference>
<dbReference type="PANTHER" id="PTHR23508">
    <property type="entry name" value="CARBOXYLIC ACID TRANSPORTER PROTEIN HOMOLOG"/>
    <property type="match status" value="1"/>
</dbReference>
<dbReference type="Pfam" id="PF00083">
    <property type="entry name" value="Sugar_tr"/>
    <property type="match status" value="1"/>
</dbReference>
<feature type="transmembrane region" description="Helical" evidence="5">
    <location>
        <begin position="91"/>
        <end position="110"/>
    </location>
</feature>
<keyword evidence="4 5" id="KW-0472">Membrane</keyword>
<comment type="subcellular location">
    <subcellularLocation>
        <location evidence="1">Cell membrane</location>
        <topology evidence="1">Multi-pass membrane protein</topology>
    </subcellularLocation>
</comment>
<gene>
    <name evidence="7" type="ORF">FOC40_03185</name>
</gene>
<dbReference type="InterPro" id="IPR036259">
    <property type="entry name" value="MFS_trans_sf"/>
</dbReference>
<feature type="transmembrane region" description="Helical" evidence="5">
    <location>
        <begin position="150"/>
        <end position="167"/>
    </location>
</feature>
<accession>A0A857A5K6</accession>
<dbReference type="GO" id="GO:0005886">
    <property type="term" value="C:plasma membrane"/>
    <property type="evidence" value="ECO:0007669"/>
    <property type="project" value="UniProtKB-SubCell"/>
</dbReference>
<dbReference type="NCBIfam" id="NF003024">
    <property type="entry name" value="PRK03893.1"/>
    <property type="match status" value="1"/>
</dbReference>
<dbReference type="RefSeq" id="WP_003795627.1">
    <property type="nucleotide sequence ID" value="NZ_CP046315.1"/>
</dbReference>
<sequence>MSTSPAQALTKKPWYQYLTKEDRKAFFAAWIGVLLDGYDFVLISFALPAIKEAFSLTLVQSASLISAAFISRWIGGLVLGAIGDRYGRKPAMVLSIFMFAFGSIACALAPNFWILFILRLVIGFAMAGEYSASAAYVIESWPKHMRNKASGFLLSGYAFGVIAAAQVDKYFVTWVDSVHPGWGWRALFLTGIVPIVVAIYMRRTLPEAADWSEAKEKGDGEKNDMLAVLFGGQRKILNYAVVVIAFVGLMVIFTQQVGGIVAVSLIGVVCAIVFIYLIIQFDSNRWIIGIAIMLTIFASFMYTWPIQGLLPTYLHGVGMDQKVVANVVSFAGLGNAVGYIIAGFAGDKFGMRRWYAISLLLSQIIVFPLFTQDGKYVALVAGLLFFQQMFGQGVSGLLPKWVSSYFPVDKRAAGLGFCYNVGALGGAVGPVLGAAIADQLGLGMALAILSFGFAAVVMVSIGANIPRLLQRMVGPEYVRPEDGNDEIIAEG</sequence>
<keyword evidence="2 5" id="KW-0812">Transmembrane</keyword>
<feature type="transmembrane region" description="Helical" evidence="5">
    <location>
        <begin position="25"/>
        <end position="47"/>
    </location>
</feature>
<name>A0A857A5K6_9ACTO</name>
<evidence type="ECO:0000256" key="4">
    <source>
        <dbReference type="ARBA" id="ARBA00023136"/>
    </source>
</evidence>
<dbReference type="CDD" id="cd17316">
    <property type="entry name" value="MFS_SV2_like"/>
    <property type="match status" value="1"/>
</dbReference>
<feature type="transmembrane region" description="Helical" evidence="5">
    <location>
        <begin position="354"/>
        <end position="370"/>
    </location>
</feature>
<dbReference type="SUPFAM" id="SSF103473">
    <property type="entry name" value="MFS general substrate transporter"/>
    <property type="match status" value="1"/>
</dbReference>
<feature type="transmembrane region" description="Helical" evidence="5">
    <location>
        <begin position="53"/>
        <end position="79"/>
    </location>
</feature>
<evidence type="ECO:0000313" key="7">
    <source>
        <dbReference type="EMBL" id="QGS10501.1"/>
    </source>
</evidence>
<evidence type="ECO:0000313" key="8">
    <source>
        <dbReference type="Proteomes" id="UP000424490"/>
    </source>
</evidence>
<keyword evidence="3 5" id="KW-1133">Transmembrane helix</keyword>
<proteinExistence type="predicted"/>
<evidence type="ECO:0000256" key="2">
    <source>
        <dbReference type="ARBA" id="ARBA00022692"/>
    </source>
</evidence>
<feature type="domain" description="Major facilitator superfamily (MFS) profile" evidence="6">
    <location>
        <begin position="25"/>
        <end position="478"/>
    </location>
</feature>
<reference evidence="7 8" key="1">
    <citation type="submission" date="2019-11" db="EMBL/GenBank/DDBJ databases">
        <title>FDA dAtabase for Regulatory Grade micrObial Sequences (FDA-ARGOS): Supporting development and validation of Infectious Disease Dx tests.</title>
        <authorList>
            <person name="Stonesifer R."/>
            <person name="Tallon L."/>
            <person name="Sadzewicz L."/>
            <person name="Vavikolanu K."/>
            <person name="Mehta A."/>
            <person name="Aluvathingal J."/>
            <person name="Nadendla S."/>
            <person name="Myers T."/>
            <person name="Yan Y."/>
            <person name="Sichtig H."/>
        </authorList>
    </citation>
    <scope>NUCLEOTIDE SEQUENCE [LARGE SCALE GENOMIC DNA]</scope>
    <source>
        <strain evidence="7 8">FDAARGOS_732</strain>
    </source>
</reference>
<feature type="transmembrane region" description="Helical" evidence="5">
    <location>
        <begin position="236"/>
        <end position="253"/>
    </location>
</feature>
<feature type="transmembrane region" description="Helical" evidence="5">
    <location>
        <begin position="182"/>
        <end position="201"/>
    </location>
</feature>
<feature type="transmembrane region" description="Helical" evidence="5">
    <location>
        <begin position="286"/>
        <end position="304"/>
    </location>
</feature>
<feature type="transmembrane region" description="Helical" evidence="5">
    <location>
        <begin position="116"/>
        <end position="138"/>
    </location>
</feature>
<feature type="transmembrane region" description="Helical" evidence="5">
    <location>
        <begin position="324"/>
        <end position="342"/>
    </location>
</feature>
<dbReference type="AlphaFoldDB" id="A0A857A5K6"/>
<protein>
    <submittedName>
        <fullName evidence="7">MFS transporter</fullName>
    </submittedName>
</protein>
<evidence type="ECO:0000256" key="1">
    <source>
        <dbReference type="ARBA" id="ARBA00004651"/>
    </source>
</evidence>
<evidence type="ECO:0000256" key="3">
    <source>
        <dbReference type="ARBA" id="ARBA00022989"/>
    </source>
</evidence>
<dbReference type="InterPro" id="IPR020846">
    <property type="entry name" value="MFS_dom"/>
</dbReference>
<feature type="transmembrane region" description="Helical" evidence="5">
    <location>
        <begin position="376"/>
        <end position="397"/>
    </location>
</feature>
<dbReference type="GO" id="GO:0046943">
    <property type="term" value="F:carboxylic acid transmembrane transporter activity"/>
    <property type="evidence" value="ECO:0007669"/>
    <property type="project" value="TreeGrafter"/>
</dbReference>
<dbReference type="EMBL" id="CP046315">
    <property type="protein sequence ID" value="QGS10501.1"/>
    <property type="molecule type" value="Genomic_DNA"/>
</dbReference>
<organism evidence="7 8">
    <name type="scientific">Schaalia odontolytica</name>
    <dbReference type="NCBI Taxonomy" id="1660"/>
    <lineage>
        <taxon>Bacteria</taxon>
        <taxon>Bacillati</taxon>
        <taxon>Actinomycetota</taxon>
        <taxon>Actinomycetes</taxon>
        <taxon>Actinomycetales</taxon>
        <taxon>Actinomycetaceae</taxon>
        <taxon>Schaalia</taxon>
    </lineage>
</organism>
<feature type="transmembrane region" description="Helical" evidence="5">
    <location>
        <begin position="417"/>
        <end position="436"/>
    </location>
</feature>
<dbReference type="PROSITE" id="PS50850">
    <property type="entry name" value="MFS"/>
    <property type="match status" value="1"/>
</dbReference>
<feature type="transmembrane region" description="Helical" evidence="5">
    <location>
        <begin position="259"/>
        <end position="279"/>
    </location>
</feature>
<dbReference type="Proteomes" id="UP000424490">
    <property type="component" value="Chromosome"/>
</dbReference>
<evidence type="ECO:0000259" key="6">
    <source>
        <dbReference type="PROSITE" id="PS50850"/>
    </source>
</evidence>
<dbReference type="InterPro" id="IPR005828">
    <property type="entry name" value="MFS_sugar_transport-like"/>
</dbReference>
<evidence type="ECO:0000256" key="5">
    <source>
        <dbReference type="SAM" id="Phobius"/>
    </source>
</evidence>
<feature type="transmembrane region" description="Helical" evidence="5">
    <location>
        <begin position="442"/>
        <end position="463"/>
    </location>
</feature>